<keyword evidence="12" id="KW-1185">Reference proteome</keyword>
<dbReference type="PROSITE" id="PS50157">
    <property type="entry name" value="ZINC_FINGER_C2H2_2"/>
    <property type="match status" value="2"/>
</dbReference>
<dbReference type="PANTHER" id="PTHR24381">
    <property type="entry name" value="ZINC FINGER PROTEIN"/>
    <property type="match status" value="1"/>
</dbReference>
<evidence type="ECO:0000256" key="4">
    <source>
        <dbReference type="ARBA" id="ARBA00022771"/>
    </source>
</evidence>
<dbReference type="InterPro" id="IPR013087">
    <property type="entry name" value="Znf_C2H2_type"/>
</dbReference>
<evidence type="ECO:0000256" key="6">
    <source>
        <dbReference type="ARBA" id="ARBA00023242"/>
    </source>
</evidence>
<keyword evidence="4 7" id="KW-0863">Zinc-finger</keyword>
<comment type="caution">
    <text evidence="11">The sequence shown here is derived from an EMBL/GenBank/DDBJ whole genome shotgun (WGS) entry which is preliminary data.</text>
</comment>
<keyword evidence="5" id="KW-0862">Zinc</keyword>
<keyword evidence="9" id="KW-0812">Transmembrane</keyword>
<gene>
    <name evidence="11" type="ORF">AJ80_05529</name>
</gene>
<dbReference type="GO" id="GO:0000977">
    <property type="term" value="F:RNA polymerase II transcription regulatory region sequence-specific DNA binding"/>
    <property type="evidence" value="ECO:0007669"/>
    <property type="project" value="TreeGrafter"/>
</dbReference>
<dbReference type="SMART" id="SM00355">
    <property type="entry name" value="ZnF_C2H2"/>
    <property type="match status" value="10"/>
</dbReference>
<keyword evidence="3" id="KW-0677">Repeat</keyword>
<name>A0A2B7Y3U3_POLH7</name>
<dbReference type="PROSITE" id="PS00028">
    <property type="entry name" value="ZINC_FINGER_C2H2_1"/>
    <property type="match status" value="3"/>
</dbReference>
<dbReference type="GO" id="GO:0008270">
    <property type="term" value="F:zinc ion binding"/>
    <property type="evidence" value="ECO:0007669"/>
    <property type="project" value="UniProtKB-KW"/>
</dbReference>
<evidence type="ECO:0000256" key="2">
    <source>
        <dbReference type="ARBA" id="ARBA00022723"/>
    </source>
</evidence>
<evidence type="ECO:0000256" key="9">
    <source>
        <dbReference type="SAM" id="Phobius"/>
    </source>
</evidence>
<accession>A0A2B7Y3U3</accession>
<dbReference type="AlphaFoldDB" id="A0A2B7Y3U3"/>
<sequence>MLRCQTCGMETDSNEVYIVHSMMTSHHRHQCGKCPLIFNNLCLLQQHETSAHRLPKTFVYGGLGMMSIAAALASAYVRNGLARLRGRDSTMLEGTTQAAEERTSTDTAALENGTAAHPDRVVSSSAVSGEGRTTRGMQNGAVKSVGHLLDLNEPEDVFIKLDEAVERFRTVVRERSLARNRAASQTNRNERNLVKEEFSPKLEMLPMGNGRPEMSLETLHTTAAVRASQSMVQPHANLIPRISCFECRKDFDTMIALQHHQMIYGHNYCASCLGFFADRSILEMHIKLVHSFACLACANTFKGRDELVEHQKETQHGFCGECNCYFLSKGDHDQHVSSVHKIYCSRCNEKFDRKLFSEYHEKNPNHCYCKECRVVFPSQAALTSHSRLIHPYKCRAPGCKFGGGSIAQLHNHQRQERHNYCALCNKVFCDNGALTNHLGFASKHKKLQQVQK</sequence>
<feature type="domain" description="C2H2-type" evidence="10">
    <location>
        <begin position="367"/>
        <end position="390"/>
    </location>
</feature>
<keyword evidence="9" id="KW-1133">Transmembrane helix</keyword>
<dbReference type="Proteomes" id="UP000224634">
    <property type="component" value="Unassembled WGS sequence"/>
</dbReference>
<evidence type="ECO:0000313" key="12">
    <source>
        <dbReference type="Proteomes" id="UP000224634"/>
    </source>
</evidence>
<dbReference type="GO" id="GO:0000981">
    <property type="term" value="F:DNA-binding transcription factor activity, RNA polymerase II-specific"/>
    <property type="evidence" value="ECO:0007669"/>
    <property type="project" value="TreeGrafter"/>
</dbReference>
<evidence type="ECO:0000256" key="1">
    <source>
        <dbReference type="ARBA" id="ARBA00004123"/>
    </source>
</evidence>
<evidence type="ECO:0000259" key="10">
    <source>
        <dbReference type="PROSITE" id="PS50157"/>
    </source>
</evidence>
<dbReference type="OrthoDB" id="6077919at2759"/>
<keyword evidence="9" id="KW-0472">Membrane</keyword>
<evidence type="ECO:0000313" key="11">
    <source>
        <dbReference type="EMBL" id="PGH15512.1"/>
    </source>
</evidence>
<feature type="transmembrane region" description="Helical" evidence="9">
    <location>
        <begin position="58"/>
        <end position="77"/>
    </location>
</feature>
<dbReference type="EMBL" id="PDNA01000082">
    <property type="protein sequence ID" value="PGH15512.1"/>
    <property type="molecule type" value="Genomic_DNA"/>
</dbReference>
<dbReference type="STRING" id="1447883.A0A2B7Y3U3"/>
<evidence type="ECO:0000256" key="8">
    <source>
        <dbReference type="SAM" id="MobiDB-lite"/>
    </source>
</evidence>
<organism evidence="11 12">
    <name type="scientific">Polytolypa hystricis (strain UAMH7299)</name>
    <dbReference type="NCBI Taxonomy" id="1447883"/>
    <lineage>
        <taxon>Eukaryota</taxon>
        <taxon>Fungi</taxon>
        <taxon>Dikarya</taxon>
        <taxon>Ascomycota</taxon>
        <taxon>Pezizomycotina</taxon>
        <taxon>Eurotiomycetes</taxon>
        <taxon>Eurotiomycetidae</taxon>
        <taxon>Onygenales</taxon>
        <taxon>Onygenales incertae sedis</taxon>
        <taxon>Polytolypa</taxon>
    </lineage>
</organism>
<reference evidence="11 12" key="1">
    <citation type="submission" date="2017-10" db="EMBL/GenBank/DDBJ databases">
        <title>Comparative genomics in systemic dimorphic fungi from Ajellomycetaceae.</title>
        <authorList>
            <person name="Munoz J.F."/>
            <person name="Mcewen J.G."/>
            <person name="Clay O.K."/>
            <person name="Cuomo C.A."/>
        </authorList>
    </citation>
    <scope>NUCLEOTIDE SEQUENCE [LARGE SCALE GENOMIC DNA]</scope>
    <source>
        <strain evidence="11 12">UAMH7299</strain>
    </source>
</reference>
<feature type="region of interest" description="Disordered" evidence="8">
    <location>
        <begin position="112"/>
        <end position="137"/>
    </location>
</feature>
<dbReference type="PANTHER" id="PTHR24381:SF393">
    <property type="entry name" value="CHROMATIN-LINKED ADAPTOR FOR MSL PROTEINS, ISOFORM B"/>
    <property type="match status" value="1"/>
</dbReference>
<keyword evidence="2" id="KW-0479">Metal-binding</keyword>
<proteinExistence type="predicted"/>
<evidence type="ECO:0000256" key="7">
    <source>
        <dbReference type="PROSITE-ProRule" id="PRU00042"/>
    </source>
</evidence>
<protein>
    <recommendedName>
        <fullName evidence="10">C2H2-type domain-containing protein</fullName>
    </recommendedName>
</protein>
<comment type="subcellular location">
    <subcellularLocation>
        <location evidence="1">Nucleus</location>
    </subcellularLocation>
</comment>
<feature type="domain" description="C2H2-type" evidence="10">
    <location>
        <begin position="292"/>
        <end position="316"/>
    </location>
</feature>
<evidence type="ECO:0000256" key="3">
    <source>
        <dbReference type="ARBA" id="ARBA00022737"/>
    </source>
</evidence>
<evidence type="ECO:0000256" key="5">
    <source>
        <dbReference type="ARBA" id="ARBA00022833"/>
    </source>
</evidence>
<keyword evidence="6" id="KW-0539">Nucleus</keyword>
<dbReference type="GO" id="GO:0005634">
    <property type="term" value="C:nucleus"/>
    <property type="evidence" value="ECO:0007669"/>
    <property type="project" value="UniProtKB-SubCell"/>
</dbReference>